<evidence type="ECO:0000256" key="5">
    <source>
        <dbReference type="ARBA" id="ARBA00023136"/>
    </source>
</evidence>
<accession>A0A7G3AW51</accession>
<keyword evidence="3 6" id="KW-0812">Transmembrane</keyword>
<sequence>MSNAGCVFFTVLFTMFTAMMPTILTFPTEMAVFVREHLNYWYSLKAFYFAKTMADLPFQILFSSVYVGVVYYLTSQPMEWTRVTMFVLICLLTSLVAQSLGLLMGAGLSVELGVFLGPVSTIPTILFSGFFVNLDTIPGYLQWVTYVSYVRYGFEGAMIAVYGMDREKMRCSEMYCHFRSPKKFLEEMSMENAEFWIDATALIGIFIALRIVAYFVLRWKIHSIR</sequence>
<comment type="subcellular location">
    <subcellularLocation>
        <location evidence="1">Membrane</location>
        <topology evidence="1">Multi-pass membrane protein</topology>
    </subcellularLocation>
</comment>
<evidence type="ECO:0000256" key="2">
    <source>
        <dbReference type="ARBA" id="ARBA00022448"/>
    </source>
</evidence>
<protein>
    <submittedName>
        <fullName evidence="8">Putative transporter abc superfamily breast cancer resistance protein</fullName>
    </submittedName>
</protein>
<dbReference type="EMBL" id="GITU01009439">
    <property type="protein sequence ID" value="MBC1178142.1"/>
    <property type="molecule type" value="Transcribed_RNA"/>
</dbReference>
<dbReference type="VEuPathDB" id="VectorBase:LLONM1_004539"/>
<proteinExistence type="predicted"/>
<organism evidence="8">
    <name type="scientific">Lutzomyia longipalpis</name>
    <name type="common">Sand fly</name>
    <dbReference type="NCBI Taxonomy" id="7200"/>
    <lineage>
        <taxon>Eukaryota</taxon>
        <taxon>Metazoa</taxon>
        <taxon>Ecdysozoa</taxon>
        <taxon>Arthropoda</taxon>
        <taxon>Hexapoda</taxon>
        <taxon>Insecta</taxon>
        <taxon>Pterygota</taxon>
        <taxon>Neoptera</taxon>
        <taxon>Endopterygota</taxon>
        <taxon>Diptera</taxon>
        <taxon>Nematocera</taxon>
        <taxon>Psychodoidea</taxon>
        <taxon>Psychodidae</taxon>
        <taxon>Lutzomyia</taxon>
        <taxon>Lutzomyia</taxon>
    </lineage>
</organism>
<dbReference type="PANTHER" id="PTHR48041:SF78">
    <property type="entry name" value="ABC TRANSPORTER EXPRESSED IN TRACHEA, ISOFORM A"/>
    <property type="match status" value="1"/>
</dbReference>
<feature type="transmembrane region" description="Helical" evidence="6">
    <location>
        <begin position="146"/>
        <end position="164"/>
    </location>
</feature>
<feature type="transmembrane region" description="Helical" evidence="6">
    <location>
        <begin position="86"/>
        <end position="106"/>
    </location>
</feature>
<dbReference type="GO" id="GO:0140359">
    <property type="term" value="F:ABC-type transporter activity"/>
    <property type="evidence" value="ECO:0007669"/>
    <property type="project" value="InterPro"/>
</dbReference>
<evidence type="ECO:0000256" key="1">
    <source>
        <dbReference type="ARBA" id="ARBA00004141"/>
    </source>
</evidence>
<dbReference type="Pfam" id="PF01061">
    <property type="entry name" value="ABC2_membrane"/>
    <property type="match status" value="1"/>
</dbReference>
<evidence type="ECO:0000256" key="3">
    <source>
        <dbReference type="ARBA" id="ARBA00022692"/>
    </source>
</evidence>
<dbReference type="GO" id="GO:0005886">
    <property type="term" value="C:plasma membrane"/>
    <property type="evidence" value="ECO:0007669"/>
    <property type="project" value="TreeGrafter"/>
</dbReference>
<keyword evidence="2" id="KW-0813">Transport</keyword>
<feature type="domain" description="ABC-2 type transporter transmembrane" evidence="7">
    <location>
        <begin position="2"/>
        <end position="161"/>
    </location>
</feature>
<keyword evidence="5 6" id="KW-0472">Membrane</keyword>
<reference evidence="8" key="1">
    <citation type="journal article" date="2020" name="BMC">
        <title>Leishmania infection induces a limited differential gene expression in the sand fly midgut.</title>
        <authorList>
            <person name="Coutinho-Abreu I.V."/>
            <person name="Serafim T.D."/>
            <person name="Meneses C."/>
            <person name="Kamhawi S."/>
            <person name="Oliveira F."/>
            <person name="Valenzuela J.G."/>
        </authorList>
    </citation>
    <scope>NUCLEOTIDE SEQUENCE</scope>
    <source>
        <strain evidence="8">Jacobina</strain>
        <tissue evidence="8">Midgut</tissue>
    </source>
</reference>
<dbReference type="InterPro" id="IPR050352">
    <property type="entry name" value="ABCG_transporters"/>
</dbReference>
<evidence type="ECO:0000313" key="8">
    <source>
        <dbReference type="EMBL" id="MBC1178142.1"/>
    </source>
</evidence>
<dbReference type="PANTHER" id="PTHR48041">
    <property type="entry name" value="ABC TRANSPORTER G FAMILY MEMBER 28"/>
    <property type="match status" value="1"/>
</dbReference>
<evidence type="ECO:0000256" key="4">
    <source>
        <dbReference type="ARBA" id="ARBA00022989"/>
    </source>
</evidence>
<feature type="transmembrane region" description="Helical" evidence="6">
    <location>
        <begin position="195"/>
        <end position="217"/>
    </location>
</feature>
<feature type="transmembrane region" description="Helical" evidence="6">
    <location>
        <begin position="56"/>
        <end position="74"/>
    </location>
</feature>
<evidence type="ECO:0000259" key="7">
    <source>
        <dbReference type="Pfam" id="PF01061"/>
    </source>
</evidence>
<name>A0A7G3AW51_LUTLO</name>
<dbReference type="InterPro" id="IPR013525">
    <property type="entry name" value="ABC2_TM"/>
</dbReference>
<evidence type="ECO:0000256" key="6">
    <source>
        <dbReference type="SAM" id="Phobius"/>
    </source>
</evidence>
<feature type="transmembrane region" description="Helical" evidence="6">
    <location>
        <begin position="112"/>
        <end position="134"/>
    </location>
</feature>
<dbReference type="AlphaFoldDB" id="A0A7G3AW51"/>
<keyword evidence="4 6" id="KW-1133">Transmembrane helix</keyword>